<dbReference type="PRINTS" id="PR00481">
    <property type="entry name" value="LAMNOPPTDASE"/>
</dbReference>
<dbReference type="OrthoDB" id="412814at2759"/>
<dbReference type="GO" id="GO:0070006">
    <property type="term" value="F:metalloaminopeptidase activity"/>
    <property type="evidence" value="ECO:0007669"/>
    <property type="project" value="InterPro"/>
</dbReference>
<comment type="similarity">
    <text evidence="1">Belongs to the peptidase M17 family.</text>
</comment>
<sequence>MLAGASARTSLRLGDSVEKASPCREAAGHDFWLTGLQVLSTPGQVQAIRQVRPDHAEGVIDVLLNPKEQVQFLDLGDVGAPLKEGRDMWIIGSAPELLQVAKDIAEALKVPVLAAAAEAVAKQVENNGSTKAATFLIGEELRTVTLLAVPPAQSRVVCKARPDVIAKQMQGKIRGKDILIAVTEENRLATGLAVARCLPPFASKADTPSPADATVRFYGAAPGPMLEKLNHMATAVRLAQGLVDMPPNFIQPATLKEFVLAATKGLDKVTAHVIEGTELRDKGYGGLWNVGKSADQRPPCLIALTHNPSGVSADSGPVGVALVGKGITYDTGGAALKPREGMCGMKRDMGGAAGVFGAWLAAVKCGGLPTGAPLHCVLCIAENGIGPGMFLNDDIIMHYSGLTSEINNTDAEGRLVLADGVAHAVKNLGAELIVDMATLTGAQAISTGKHFSSILASDEVLEKEIVDAGRKSGEGAHPGLFAPELLLSEFDSEFADMKNSVKDRSNAQSSCAGLFIYKHLKHAGHQGRWIHCDMYYPSFLGEYATGYGVGLLCAQLGVV</sequence>
<accession>A0A1Q9C6V7</accession>
<evidence type="ECO:0000313" key="7">
    <source>
        <dbReference type="Proteomes" id="UP000186817"/>
    </source>
</evidence>
<evidence type="ECO:0000256" key="3">
    <source>
        <dbReference type="ARBA" id="ARBA00022670"/>
    </source>
</evidence>
<feature type="domain" description="Cytosol aminopeptidase" evidence="5">
    <location>
        <begin position="408"/>
        <end position="415"/>
    </location>
</feature>
<dbReference type="EMBL" id="LSRX01001582">
    <property type="protein sequence ID" value="OLP78658.1"/>
    <property type="molecule type" value="Genomic_DNA"/>
</dbReference>
<dbReference type="AlphaFoldDB" id="A0A1Q9C6V7"/>
<dbReference type="Gene3D" id="3.40.50.10590">
    <property type="entry name" value="Zn-dependent exopeptidases"/>
    <property type="match status" value="1"/>
</dbReference>
<dbReference type="InterPro" id="IPR000819">
    <property type="entry name" value="Peptidase_M17_C"/>
</dbReference>
<keyword evidence="3" id="KW-0645">Protease</keyword>
<dbReference type="GO" id="GO:0005737">
    <property type="term" value="C:cytoplasm"/>
    <property type="evidence" value="ECO:0007669"/>
    <property type="project" value="InterPro"/>
</dbReference>
<dbReference type="CDD" id="cd00433">
    <property type="entry name" value="Peptidase_M17"/>
    <property type="match status" value="1"/>
</dbReference>
<comment type="caution">
    <text evidence="6">The sequence shown here is derived from an EMBL/GenBank/DDBJ whole genome shotgun (WGS) entry which is preliminary data.</text>
</comment>
<keyword evidence="4" id="KW-0378">Hydrolase</keyword>
<dbReference type="PANTHER" id="PTHR11963">
    <property type="entry name" value="LEUCINE AMINOPEPTIDASE-RELATED"/>
    <property type="match status" value="1"/>
</dbReference>
<protein>
    <submittedName>
        <fullName evidence="6">Putative aminopeptidase NPEPL1</fullName>
    </submittedName>
</protein>
<evidence type="ECO:0000313" key="6">
    <source>
        <dbReference type="EMBL" id="OLP78658.1"/>
    </source>
</evidence>
<dbReference type="PANTHER" id="PTHR11963:SF48">
    <property type="entry name" value="DIPEPTIDASE B, ISOFORM A"/>
    <property type="match status" value="1"/>
</dbReference>
<dbReference type="Pfam" id="PF18295">
    <property type="entry name" value="Pdase_M17_N2"/>
    <property type="match status" value="1"/>
</dbReference>
<dbReference type="InterPro" id="IPR011356">
    <property type="entry name" value="Leucine_aapep/pepB"/>
</dbReference>
<dbReference type="SUPFAM" id="SSF53187">
    <property type="entry name" value="Zn-dependent exopeptidases"/>
    <property type="match status" value="1"/>
</dbReference>
<dbReference type="OMA" id="LGKMDGP"/>
<evidence type="ECO:0000256" key="4">
    <source>
        <dbReference type="ARBA" id="ARBA00022801"/>
    </source>
</evidence>
<keyword evidence="7" id="KW-1185">Reference proteome</keyword>
<evidence type="ECO:0000256" key="2">
    <source>
        <dbReference type="ARBA" id="ARBA00022438"/>
    </source>
</evidence>
<dbReference type="Pfam" id="PF00883">
    <property type="entry name" value="Peptidase_M17"/>
    <property type="match status" value="1"/>
</dbReference>
<dbReference type="Gene3D" id="3.40.630.10">
    <property type="entry name" value="Zn peptidases"/>
    <property type="match status" value="1"/>
</dbReference>
<name>A0A1Q9C6V7_SYMMI</name>
<dbReference type="InterPro" id="IPR041417">
    <property type="entry name" value="NPEPL1_N"/>
</dbReference>
<reference evidence="6 7" key="1">
    <citation type="submission" date="2016-02" db="EMBL/GenBank/DDBJ databases">
        <title>Genome analysis of coral dinoflagellate symbionts highlights evolutionary adaptations to a symbiotic lifestyle.</title>
        <authorList>
            <person name="Aranda M."/>
            <person name="Li Y."/>
            <person name="Liew Y.J."/>
            <person name="Baumgarten S."/>
            <person name="Simakov O."/>
            <person name="Wilson M."/>
            <person name="Piel J."/>
            <person name="Ashoor H."/>
            <person name="Bougouffa S."/>
            <person name="Bajic V.B."/>
            <person name="Ryu T."/>
            <person name="Ravasi T."/>
            <person name="Bayer T."/>
            <person name="Micklem G."/>
            <person name="Kim H."/>
            <person name="Bhak J."/>
            <person name="Lajeunesse T.C."/>
            <person name="Voolstra C.R."/>
        </authorList>
    </citation>
    <scope>NUCLEOTIDE SEQUENCE [LARGE SCALE GENOMIC DNA]</scope>
    <source>
        <strain evidence="6 7">CCMP2467</strain>
    </source>
</reference>
<gene>
    <name evidence="6" type="primary">Npepl1</name>
    <name evidence="6" type="ORF">AK812_SmicGene41144</name>
</gene>
<dbReference type="PROSITE" id="PS00631">
    <property type="entry name" value="CYTOSOL_AP"/>
    <property type="match status" value="1"/>
</dbReference>
<evidence type="ECO:0000256" key="1">
    <source>
        <dbReference type="ARBA" id="ARBA00009528"/>
    </source>
</evidence>
<evidence type="ECO:0000259" key="5">
    <source>
        <dbReference type="PROSITE" id="PS00631"/>
    </source>
</evidence>
<organism evidence="6 7">
    <name type="scientific">Symbiodinium microadriaticum</name>
    <name type="common">Dinoflagellate</name>
    <name type="synonym">Zooxanthella microadriatica</name>
    <dbReference type="NCBI Taxonomy" id="2951"/>
    <lineage>
        <taxon>Eukaryota</taxon>
        <taxon>Sar</taxon>
        <taxon>Alveolata</taxon>
        <taxon>Dinophyceae</taxon>
        <taxon>Suessiales</taxon>
        <taxon>Symbiodiniaceae</taxon>
        <taxon>Symbiodinium</taxon>
    </lineage>
</organism>
<keyword evidence="2 6" id="KW-0031">Aminopeptidase</keyword>
<proteinExistence type="inferred from homology"/>
<dbReference type="GO" id="GO:0030145">
    <property type="term" value="F:manganese ion binding"/>
    <property type="evidence" value="ECO:0007669"/>
    <property type="project" value="InterPro"/>
</dbReference>
<dbReference type="GO" id="GO:0006508">
    <property type="term" value="P:proteolysis"/>
    <property type="evidence" value="ECO:0007669"/>
    <property type="project" value="UniProtKB-KW"/>
</dbReference>
<dbReference type="Proteomes" id="UP000186817">
    <property type="component" value="Unassembled WGS sequence"/>
</dbReference>